<comment type="caution">
    <text evidence="7">The sequence shown here is derived from an EMBL/GenBank/DDBJ whole genome shotgun (WGS) entry which is preliminary data.</text>
</comment>
<keyword evidence="4 5" id="KW-0472">Membrane</keyword>
<name>A0A4Z0BPM4_9BURK</name>
<dbReference type="Pfam" id="PF04932">
    <property type="entry name" value="Wzy_C"/>
    <property type="match status" value="1"/>
</dbReference>
<feature type="transmembrane region" description="Helical" evidence="5">
    <location>
        <begin position="230"/>
        <end position="247"/>
    </location>
</feature>
<feature type="transmembrane region" description="Helical" evidence="5">
    <location>
        <begin position="407"/>
        <end position="427"/>
    </location>
</feature>
<dbReference type="RefSeq" id="WP_135285546.1">
    <property type="nucleotide sequence ID" value="NZ_SMLL01000004.1"/>
</dbReference>
<feature type="transmembrane region" description="Helical" evidence="5">
    <location>
        <begin position="85"/>
        <end position="109"/>
    </location>
</feature>
<dbReference type="OrthoDB" id="7056675at2"/>
<feature type="transmembrane region" description="Helical" evidence="5">
    <location>
        <begin position="183"/>
        <end position="201"/>
    </location>
</feature>
<evidence type="ECO:0000256" key="2">
    <source>
        <dbReference type="ARBA" id="ARBA00022692"/>
    </source>
</evidence>
<dbReference type="EMBL" id="SMLL01000004">
    <property type="protein sequence ID" value="TFZ00005.1"/>
    <property type="molecule type" value="Genomic_DNA"/>
</dbReference>
<feature type="domain" description="O-antigen ligase-related" evidence="6">
    <location>
        <begin position="214"/>
        <end position="365"/>
    </location>
</feature>
<proteinExistence type="predicted"/>
<keyword evidence="3 5" id="KW-1133">Transmembrane helix</keyword>
<dbReference type="InterPro" id="IPR007016">
    <property type="entry name" value="O-antigen_ligase-rel_domated"/>
</dbReference>
<dbReference type="PANTHER" id="PTHR37422:SF13">
    <property type="entry name" value="LIPOPOLYSACCHARIDE BIOSYNTHESIS PROTEIN PA4999-RELATED"/>
    <property type="match status" value="1"/>
</dbReference>
<feature type="transmembrane region" description="Helical" evidence="5">
    <location>
        <begin position="259"/>
        <end position="282"/>
    </location>
</feature>
<evidence type="ECO:0000256" key="3">
    <source>
        <dbReference type="ARBA" id="ARBA00022989"/>
    </source>
</evidence>
<evidence type="ECO:0000256" key="4">
    <source>
        <dbReference type="ARBA" id="ARBA00023136"/>
    </source>
</evidence>
<gene>
    <name evidence="7" type="ORF">EZ242_12820</name>
</gene>
<comment type="subcellular location">
    <subcellularLocation>
        <location evidence="1">Membrane</location>
        <topology evidence="1">Multi-pass membrane protein</topology>
    </subcellularLocation>
</comment>
<accession>A0A4Z0BPM4</accession>
<reference evidence="7 8" key="1">
    <citation type="submission" date="2019-03" db="EMBL/GenBank/DDBJ databases">
        <title>Ramlibacter rhizophilus CCTCC AB2015357, whole genome shotgun sequence.</title>
        <authorList>
            <person name="Zhang X."/>
            <person name="Feng G."/>
            <person name="Zhu H."/>
        </authorList>
    </citation>
    <scope>NUCLEOTIDE SEQUENCE [LARGE SCALE GENOMIC DNA]</scope>
    <source>
        <strain evidence="7 8">CCTCC AB2015357</strain>
    </source>
</reference>
<dbReference type="PANTHER" id="PTHR37422">
    <property type="entry name" value="TEICHURONIC ACID BIOSYNTHESIS PROTEIN TUAE"/>
    <property type="match status" value="1"/>
</dbReference>
<evidence type="ECO:0000256" key="5">
    <source>
        <dbReference type="SAM" id="Phobius"/>
    </source>
</evidence>
<dbReference type="GO" id="GO:0016020">
    <property type="term" value="C:membrane"/>
    <property type="evidence" value="ECO:0007669"/>
    <property type="project" value="UniProtKB-SubCell"/>
</dbReference>
<organism evidence="7 8">
    <name type="scientific">Ramlibacter rhizophilus</name>
    <dbReference type="NCBI Taxonomy" id="1781167"/>
    <lineage>
        <taxon>Bacteria</taxon>
        <taxon>Pseudomonadati</taxon>
        <taxon>Pseudomonadota</taxon>
        <taxon>Betaproteobacteria</taxon>
        <taxon>Burkholderiales</taxon>
        <taxon>Comamonadaceae</taxon>
        <taxon>Ramlibacter</taxon>
    </lineage>
</organism>
<feature type="transmembrane region" description="Helical" evidence="5">
    <location>
        <begin position="385"/>
        <end position="401"/>
    </location>
</feature>
<dbReference type="InterPro" id="IPR051533">
    <property type="entry name" value="WaaL-like"/>
</dbReference>
<evidence type="ECO:0000313" key="8">
    <source>
        <dbReference type="Proteomes" id="UP000297564"/>
    </source>
</evidence>
<sequence length="446" mass="48358">MKATTRRSAGLLPWAFPAMLFLTAVDLVLVNRDLTQQFLHLQSVAETARHPITTVLQRAVSLFLLVASVEQIANHFALKRPLPSFTLLMAFVLYWIGTVGATALFAANPYLSHEYMYSLGLGVACCLVGVADREKLLRRARDALFLLMLAGVLLIPIKTTMVLDIYYTQGLIPGLPRFGGLTAHPVTQGMLAQVALLLLWVMPYERRSINRLAWLLGLGVLFIAQSKTAWIGWAACALVLGAVRYGGEFLRRLGNPRDNSFGIVVCLALIVGVAGLAGWVLIGDAFGAARDFANSRGAVELMTLTGRDRIWIAAIEEWQLNPTFGYGLTIWDSVYRAAIGMPNATHAHNQFLDDLARSGSVGATTLVIYATVLLILAIRGARASGGLSLALFTAVAVRSISEVPLSLMGYGTELFTHLLLVATLAAASAQRQLEPRRAPLRYGVVS</sequence>
<evidence type="ECO:0000313" key="7">
    <source>
        <dbReference type="EMBL" id="TFZ00005.1"/>
    </source>
</evidence>
<keyword evidence="8" id="KW-1185">Reference proteome</keyword>
<feature type="transmembrane region" description="Helical" evidence="5">
    <location>
        <begin position="12"/>
        <end position="30"/>
    </location>
</feature>
<feature type="transmembrane region" description="Helical" evidence="5">
    <location>
        <begin position="359"/>
        <end position="378"/>
    </location>
</feature>
<dbReference type="Proteomes" id="UP000297564">
    <property type="component" value="Unassembled WGS sequence"/>
</dbReference>
<evidence type="ECO:0000256" key="1">
    <source>
        <dbReference type="ARBA" id="ARBA00004141"/>
    </source>
</evidence>
<dbReference type="AlphaFoldDB" id="A0A4Z0BPM4"/>
<feature type="transmembrane region" description="Helical" evidence="5">
    <location>
        <begin position="143"/>
        <end position="163"/>
    </location>
</feature>
<evidence type="ECO:0000259" key="6">
    <source>
        <dbReference type="Pfam" id="PF04932"/>
    </source>
</evidence>
<feature type="transmembrane region" description="Helical" evidence="5">
    <location>
        <begin position="208"/>
        <end position="224"/>
    </location>
</feature>
<keyword evidence="2 5" id="KW-0812">Transmembrane</keyword>
<protein>
    <submittedName>
        <fullName evidence="7">Polymerase</fullName>
    </submittedName>
</protein>